<name>A0A8D9DV43_9HEMI</name>
<organism evidence="2">
    <name type="scientific">Cacopsylla melanoneura</name>
    <dbReference type="NCBI Taxonomy" id="428564"/>
    <lineage>
        <taxon>Eukaryota</taxon>
        <taxon>Metazoa</taxon>
        <taxon>Ecdysozoa</taxon>
        <taxon>Arthropoda</taxon>
        <taxon>Hexapoda</taxon>
        <taxon>Insecta</taxon>
        <taxon>Pterygota</taxon>
        <taxon>Neoptera</taxon>
        <taxon>Paraneoptera</taxon>
        <taxon>Hemiptera</taxon>
        <taxon>Sternorrhyncha</taxon>
        <taxon>Psylloidea</taxon>
        <taxon>Psyllidae</taxon>
        <taxon>Psyllinae</taxon>
        <taxon>Cacopsylla</taxon>
    </lineage>
</organism>
<sequence>MLVSYTCKKAQTRTPACHRAVSMLPTNFIVAKLRCDLEISINKIISISFVDLDIVDSIPIRPNEEENRIFGFTLSYNITIIRNIFWFFFISILLGTYFLCFFIIFASEIPLGMEAL</sequence>
<dbReference type="AlphaFoldDB" id="A0A8D9DV43"/>
<keyword evidence="1" id="KW-0472">Membrane</keyword>
<reference evidence="2" key="1">
    <citation type="submission" date="2021-05" db="EMBL/GenBank/DDBJ databases">
        <authorList>
            <person name="Alioto T."/>
            <person name="Alioto T."/>
            <person name="Gomez Garrido J."/>
        </authorList>
    </citation>
    <scope>NUCLEOTIDE SEQUENCE</scope>
</reference>
<keyword evidence="1" id="KW-0812">Transmembrane</keyword>
<evidence type="ECO:0000313" key="2">
    <source>
        <dbReference type="EMBL" id="CAG6730466.1"/>
    </source>
</evidence>
<keyword evidence="1" id="KW-1133">Transmembrane helix</keyword>
<accession>A0A8D9DV43</accession>
<feature type="transmembrane region" description="Helical" evidence="1">
    <location>
        <begin position="84"/>
        <end position="106"/>
    </location>
</feature>
<evidence type="ECO:0000256" key="1">
    <source>
        <dbReference type="SAM" id="Phobius"/>
    </source>
</evidence>
<dbReference type="EMBL" id="HBUF01381467">
    <property type="protein sequence ID" value="CAG6730466.1"/>
    <property type="molecule type" value="Transcribed_RNA"/>
</dbReference>
<protein>
    <submittedName>
        <fullName evidence="2">Uncharacterized protein</fullName>
    </submittedName>
</protein>
<proteinExistence type="predicted"/>